<dbReference type="CDD" id="cd03788">
    <property type="entry name" value="GT20_TPS"/>
    <property type="match status" value="1"/>
</dbReference>
<dbReference type="AlphaFoldDB" id="A0A0D9P7S1"/>
<name>A0A0D9P7S1_METAN</name>
<dbReference type="GO" id="GO:0005946">
    <property type="term" value="C:alpha,alpha-trehalose-phosphate synthase complex (UDP-forming)"/>
    <property type="evidence" value="ECO:0007669"/>
    <property type="project" value="TreeGrafter"/>
</dbReference>
<protein>
    <submittedName>
        <fullName evidence="2">Uncharacterized protein</fullName>
    </submittedName>
</protein>
<dbReference type="STRING" id="1291518.A0A0D9P7S1"/>
<dbReference type="GO" id="GO:0034605">
    <property type="term" value="P:cellular response to heat"/>
    <property type="evidence" value="ECO:0007669"/>
    <property type="project" value="TreeGrafter"/>
</dbReference>
<feature type="compositionally biased region" description="Polar residues" evidence="1">
    <location>
        <begin position="74"/>
        <end position="84"/>
    </location>
</feature>
<accession>A0A0D9P7S1</accession>
<dbReference type="EMBL" id="KE384728">
    <property type="protein sequence ID" value="KJK80870.1"/>
    <property type="molecule type" value="Genomic_DNA"/>
</dbReference>
<keyword evidence="3" id="KW-1185">Reference proteome</keyword>
<dbReference type="Pfam" id="PF00982">
    <property type="entry name" value="Glyco_transf_20"/>
    <property type="match status" value="1"/>
</dbReference>
<organism evidence="2 3">
    <name type="scientific">Metarhizium anisopliae BRIP 53293</name>
    <dbReference type="NCBI Taxonomy" id="1291518"/>
    <lineage>
        <taxon>Eukaryota</taxon>
        <taxon>Fungi</taxon>
        <taxon>Dikarya</taxon>
        <taxon>Ascomycota</taxon>
        <taxon>Pezizomycotina</taxon>
        <taxon>Sordariomycetes</taxon>
        <taxon>Hypocreomycetidae</taxon>
        <taxon>Hypocreales</taxon>
        <taxon>Clavicipitaceae</taxon>
        <taxon>Metarhizium</taxon>
    </lineage>
</organism>
<evidence type="ECO:0000313" key="3">
    <source>
        <dbReference type="Proteomes" id="UP000054544"/>
    </source>
</evidence>
<dbReference type="GO" id="GO:0031505">
    <property type="term" value="P:fungal-type cell wall organization"/>
    <property type="evidence" value="ECO:0007669"/>
    <property type="project" value="TreeGrafter"/>
</dbReference>
<reference evidence="3" key="1">
    <citation type="journal article" date="2014" name="BMC Genomics">
        <title>The genome sequence of the biocontrol fungus Metarhizium anisopliae and comparative genomics of Metarhizium species.</title>
        <authorList>
            <person name="Pattemore J.A."/>
            <person name="Hane J.K."/>
            <person name="Williams A.H."/>
            <person name="Wilson B.A."/>
            <person name="Stodart B.J."/>
            <person name="Ash G.J."/>
        </authorList>
    </citation>
    <scope>NUCLEOTIDE SEQUENCE [LARGE SCALE GENOMIC DNA]</scope>
    <source>
        <strain evidence="3">BRIP 53293</strain>
    </source>
</reference>
<proteinExistence type="predicted"/>
<gene>
    <name evidence="2" type="ORF">H634G_04019</name>
</gene>
<sequence length="662" mass="74395">MSPDSKTEDTKIKDRDGCCALALAHDNMGLPGPKGASQSETHLPPHARPSVVSVPVTPGIGRESYDQDYFERNALQSPSTTPGTDSKVAESPTISRKDARPGSSSERRRRPKQNSTLDGNIISVTFTVPHVLEYRQGSDWELRRCYNRSALLDALHHLSDNGPHNHTVVAWTGEIRQAADNNDDAVSDDNLPITPSSTSISLGGNARMQIAPSKNVFVTRADQLRLEQQLHEDDISIVPVWLADESDMTTEGIRLHDQSRWRRYAEHDLCALLHYRQHPPSEPYSEGVRWADYYQMNQRFAQRVIETYRPGDTVVIHDYYLTLLPLLLRERYPDISVAFYLHTPFPSSELIRCLGRRQNILNGILGSDLVVFQSFHYAQHFANTCARILGLEATSRAVQTATRRVRIEVIPMGISIATVHALAWKASATEKCALLKQQHGGKKIMVAYDPKDRLGGVDKKLLAFDRFLTKYPEYRNRVILIQVMSPTTMEADDAQEADYATGVGELVAEVNRRYGSLDYMPIQLQSQNLSVDEYFALLRSGDVALFTSVRDGMSTTSLEYVVCQRDGHGPIIISEFSGTASSLKEAIHINPWDTDGVADQIYRALNMEEEERRDTHAAVYKRVAERDVRHWATTLLRRLKRAVGARDSRRFGANGLADIGER</sequence>
<evidence type="ECO:0000256" key="1">
    <source>
        <dbReference type="SAM" id="MobiDB-lite"/>
    </source>
</evidence>
<dbReference type="GO" id="GO:0004805">
    <property type="term" value="F:trehalose-phosphatase activity"/>
    <property type="evidence" value="ECO:0007669"/>
    <property type="project" value="TreeGrafter"/>
</dbReference>
<dbReference type="Gene3D" id="3.40.50.2000">
    <property type="entry name" value="Glycogen Phosphorylase B"/>
    <property type="match status" value="2"/>
</dbReference>
<evidence type="ECO:0000313" key="2">
    <source>
        <dbReference type="EMBL" id="KJK80870.1"/>
    </source>
</evidence>
<dbReference type="SUPFAM" id="SSF53756">
    <property type="entry name" value="UDP-Glycosyltransferase/glycogen phosphorylase"/>
    <property type="match status" value="1"/>
</dbReference>
<dbReference type="PANTHER" id="PTHR10788:SF123">
    <property type="entry name" value="TREHALOSE-PHOSPHATASE"/>
    <property type="match status" value="1"/>
</dbReference>
<dbReference type="GO" id="GO:0005829">
    <property type="term" value="C:cytosol"/>
    <property type="evidence" value="ECO:0007669"/>
    <property type="project" value="TreeGrafter"/>
</dbReference>
<dbReference type="PANTHER" id="PTHR10788">
    <property type="entry name" value="TREHALOSE-6-PHOSPHATE SYNTHASE"/>
    <property type="match status" value="1"/>
</dbReference>
<feature type="region of interest" description="Disordered" evidence="1">
    <location>
        <begin position="25"/>
        <end position="118"/>
    </location>
</feature>
<dbReference type="InterPro" id="IPR001830">
    <property type="entry name" value="Glyco_trans_20"/>
</dbReference>
<dbReference type="GO" id="GO:0003825">
    <property type="term" value="F:alpha,alpha-trehalose-phosphate synthase (UDP-forming) activity"/>
    <property type="evidence" value="ECO:0007669"/>
    <property type="project" value="TreeGrafter"/>
</dbReference>
<dbReference type="OrthoDB" id="755951at2759"/>
<dbReference type="GO" id="GO:0005992">
    <property type="term" value="P:trehalose biosynthetic process"/>
    <property type="evidence" value="ECO:0007669"/>
    <property type="project" value="InterPro"/>
</dbReference>
<dbReference type="Proteomes" id="UP000054544">
    <property type="component" value="Unassembled WGS sequence"/>
</dbReference>